<feature type="domain" description="EGF-like" evidence="11">
    <location>
        <begin position="295"/>
        <end position="333"/>
    </location>
</feature>
<dbReference type="Gene3D" id="2.60.40.10">
    <property type="entry name" value="Immunoglobulins"/>
    <property type="match status" value="2"/>
</dbReference>
<dbReference type="InterPro" id="IPR000152">
    <property type="entry name" value="EGF-type_Asp/Asn_hydroxyl_site"/>
</dbReference>
<sequence length="1092" mass="118876">MDKKDIDDDDDIDEGGYNKHKKQSKKNPSKSIKPIGKQQETFSQTCPTGTYVPGVGCVTQVVTQITTATCRSGLIGDFFWGSVPVNPCPGGWQVDYPIRTAAIINNQITWYFCIDELDVGGMTTENYFSSVYDCGGYQAYQTQSIIFSTTNRYLVYSYCSGYGEMIEASPIPTTTDATKNLCASVRGTISSVKSIEIFSAICPNGYTGTAPSCIDINECSIGSSGCSQGCENTNGGFYCYCSTGYKLNANGKTCDLIDPCANNNCQGSCVASGTLYECKCPSGYRLNVDGKSCDLIDPCENNNCQGSCVSSGTSYECKCPTGYRLNVDGKSCDLIDPCENNNCEDSCVATGSSYECKCPTGYRLNVDGKSCDFIDPCENNNCQGSCVSSGTSYECKCPTGYRLNVDGKSCDFIDPCENNNCEDSCVASGTSYECKCPTGYRLNVDEKSCDLIDPCENNSCEGSCIVTGSTHYCQCPSGYILASNGYGCVDIDECLSKESNLCDLNTVCENKNGSYLCKCNPPEYSYSSQFTCEPKPIITNFYQKPSISNVFIVKGFNFAEFNTKITVGEMICQYILGNDSFVECSSGEGKEVFGNVLVEANDLLSDPFNFIGAPFIVGYSHSPPTLGGDLITITGRNFPTLGSIQILVNSVKCSIIELTSKEQIICNIGEGSGSFNYIRLFNDSVTNTDTMYLTYANPIISSTSKVYLNGGILTIFGSNFGVSSKSLATLAIGNKHCKNVEIKSHSELTCELEPSLVAYTLLIDLVVDGLPVANDNYFTYSRLEDVGCPLDCSDNGDCTINGCVCKEGKTGISCNETAVEIEPIPPIVDIPSIDIGSNNSESGYGYKVSIIRIEELDFNDKVLVSIDLLQSKWGLRSSTNQWTFNITLENQSYLEATFEYFKQSRNITFSSNSFIIPSESLKLSFKTQNWPFIRKLDSLRIVVATETLLLNDDVKECSIDQPIVSRNSYHLYTTTKNPETGMFTRFVSYASIDGHPAIAHIESLDSPSRTTLIIGISVPYFRNESLIDPDFGMLLNVNNKPTGTCEHEKSVNWKLATGVSIGGAAAVAMAGVGAYVIRDRKKKKQFNSMLNK</sequence>
<feature type="domain" description="EGF-like" evidence="11">
    <location>
        <begin position="334"/>
        <end position="372"/>
    </location>
</feature>
<dbReference type="PROSITE" id="PS50026">
    <property type="entry name" value="EGF_3"/>
    <property type="match status" value="4"/>
</dbReference>
<dbReference type="SUPFAM" id="SSF57196">
    <property type="entry name" value="EGF/Laminin"/>
    <property type="match status" value="1"/>
</dbReference>
<dbReference type="Proteomes" id="UP001344447">
    <property type="component" value="Unassembled WGS sequence"/>
</dbReference>
<dbReference type="Pfam" id="PF22933">
    <property type="entry name" value="ComC_SSD"/>
    <property type="match status" value="1"/>
</dbReference>
<dbReference type="PROSITE" id="PS01186">
    <property type="entry name" value="EGF_2"/>
    <property type="match status" value="6"/>
</dbReference>
<dbReference type="SMART" id="SM00181">
    <property type="entry name" value="EGF"/>
    <property type="match status" value="8"/>
</dbReference>
<feature type="transmembrane region" description="Helical" evidence="10">
    <location>
        <begin position="1055"/>
        <end position="1077"/>
    </location>
</feature>
<evidence type="ECO:0000256" key="1">
    <source>
        <dbReference type="ARBA" id="ARBA00004498"/>
    </source>
</evidence>
<dbReference type="Pfam" id="PF07645">
    <property type="entry name" value="EGF_CA"/>
    <property type="match status" value="1"/>
</dbReference>
<dbReference type="PROSITE" id="PS01187">
    <property type="entry name" value="EGF_CA"/>
    <property type="match status" value="2"/>
</dbReference>
<evidence type="ECO:0000256" key="7">
    <source>
        <dbReference type="ARBA" id="ARBA00023157"/>
    </source>
</evidence>
<evidence type="ECO:0000256" key="3">
    <source>
        <dbReference type="ARBA" id="ARBA00022530"/>
    </source>
</evidence>
<comment type="caution">
    <text evidence="12">The sequence shown here is derived from an EMBL/GenBank/DDBJ whole genome shotgun (WGS) entry which is preliminary data.</text>
</comment>
<keyword evidence="3" id="KW-0964">Secreted</keyword>
<feature type="domain" description="EGF-like" evidence="11">
    <location>
        <begin position="490"/>
        <end position="533"/>
    </location>
</feature>
<dbReference type="PANTHER" id="PTHR24050">
    <property type="entry name" value="PA14 DOMAIN-CONTAINING PROTEIN"/>
    <property type="match status" value="1"/>
</dbReference>
<evidence type="ECO:0000313" key="13">
    <source>
        <dbReference type="Proteomes" id="UP001344447"/>
    </source>
</evidence>
<keyword evidence="7" id="KW-1015">Disulfide bond</keyword>
<protein>
    <recommendedName>
        <fullName evidence="11">EGF-like domain-containing protein</fullName>
    </recommendedName>
</protein>
<keyword evidence="10" id="KW-0472">Membrane</keyword>
<evidence type="ECO:0000256" key="4">
    <source>
        <dbReference type="ARBA" id="ARBA00022536"/>
    </source>
</evidence>
<feature type="region of interest" description="Disordered" evidence="9">
    <location>
        <begin position="1"/>
        <end position="38"/>
    </location>
</feature>
<comment type="subcellular location">
    <subcellularLocation>
        <location evidence="1">Secreted</location>
        <location evidence="1">Extracellular space</location>
        <location evidence="1">Extracellular matrix</location>
    </subcellularLocation>
</comment>
<evidence type="ECO:0000256" key="2">
    <source>
        <dbReference type="ARBA" id="ARBA00006127"/>
    </source>
</evidence>
<gene>
    <name evidence="12" type="ORF">RB653_000561</name>
</gene>
<dbReference type="InterPro" id="IPR054484">
    <property type="entry name" value="ComC_SSD"/>
</dbReference>
<dbReference type="InterPro" id="IPR026823">
    <property type="entry name" value="cEGF"/>
</dbReference>
<feature type="compositionally biased region" description="Basic residues" evidence="9">
    <location>
        <begin position="18"/>
        <end position="28"/>
    </location>
</feature>
<dbReference type="InterPro" id="IPR049883">
    <property type="entry name" value="NOTCH1_EGF-like"/>
</dbReference>
<dbReference type="SMART" id="SM00179">
    <property type="entry name" value="EGF_CA"/>
    <property type="match status" value="7"/>
</dbReference>
<evidence type="ECO:0000256" key="8">
    <source>
        <dbReference type="PROSITE-ProRule" id="PRU00076"/>
    </source>
</evidence>
<proteinExistence type="inferred from homology"/>
<keyword evidence="5" id="KW-0732">Signal</keyword>
<dbReference type="InterPro" id="IPR018097">
    <property type="entry name" value="EGF_Ca-bd_CS"/>
</dbReference>
<dbReference type="InterPro" id="IPR014756">
    <property type="entry name" value="Ig_E-set"/>
</dbReference>
<keyword evidence="10" id="KW-1133">Transmembrane helix</keyword>
<keyword evidence="3" id="KW-0272">Extracellular matrix</keyword>
<comment type="caution">
    <text evidence="8">Lacks conserved residue(s) required for the propagation of feature annotation.</text>
</comment>
<dbReference type="Pfam" id="PF01833">
    <property type="entry name" value="TIG"/>
    <property type="match status" value="2"/>
</dbReference>
<dbReference type="Pfam" id="PF12662">
    <property type="entry name" value="cEGF"/>
    <property type="match status" value="1"/>
</dbReference>
<evidence type="ECO:0000256" key="10">
    <source>
        <dbReference type="SAM" id="Phobius"/>
    </source>
</evidence>
<evidence type="ECO:0000256" key="5">
    <source>
        <dbReference type="ARBA" id="ARBA00022729"/>
    </source>
</evidence>
<dbReference type="CDD" id="cd00054">
    <property type="entry name" value="EGF_CA"/>
    <property type="match status" value="1"/>
</dbReference>
<keyword evidence="13" id="KW-1185">Reference proteome</keyword>
<keyword evidence="6" id="KW-0677">Repeat</keyword>
<dbReference type="Gene3D" id="2.10.25.10">
    <property type="entry name" value="Laminin"/>
    <property type="match status" value="8"/>
</dbReference>
<dbReference type="InterPro" id="IPR052235">
    <property type="entry name" value="Nephronectin_domain"/>
</dbReference>
<feature type="domain" description="EGF-like" evidence="11">
    <location>
        <begin position="373"/>
        <end position="411"/>
    </location>
</feature>
<keyword evidence="10" id="KW-0812">Transmembrane</keyword>
<reference evidence="12 13" key="1">
    <citation type="submission" date="2023-11" db="EMBL/GenBank/DDBJ databases">
        <title>Dfirmibasis_genome.</title>
        <authorList>
            <person name="Edelbroek B."/>
            <person name="Kjellin J."/>
            <person name="Jerlstrom-Hultqvist J."/>
            <person name="Soderbom F."/>
        </authorList>
    </citation>
    <scope>NUCLEOTIDE SEQUENCE [LARGE SCALE GENOMIC DNA]</scope>
    <source>
        <strain evidence="12 13">TNS-C-14</strain>
    </source>
</reference>
<evidence type="ECO:0000313" key="12">
    <source>
        <dbReference type="EMBL" id="KAK5580541.1"/>
    </source>
</evidence>
<dbReference type="InterPro" id="IPR000742">
    <property type="entry name" value="EGF"/>
</dbReference>
<evidence type="ECO:0000256" key="9">
    <source>
        <dbReference type="SAM" id="MobiDB-lite"/>
    </source>
</evidence>
<evidence type="ECO:0000259" key="11">
    <source>
        <dbReference type="PROSITE" id="PS50026"/>
    </source>
</evidence>
<evidence type="ECO:0000256" key="6">
    <source>
        <dbReference type="ARBA" id="ARBA00022737"/>
    </source>
</evidence>
<accession>A0AAN7U3I5</accession>
<dbReference type="SUPFAM" id="SSF57184">
    <property type="entry name" value="Growth factor receptor domain"/>
    <property type="match status" value="3"/>
</dbReference>
<comment type="similarity">
    <text evidence="2">Belongs to the fibulin family.</text>
</comment>
<keyword evidence="4 8" id="KW-0245">EGF-like domain</keyword>
<dbReference type="PROSITE" id="PS00010">
    <property type="entry name" value="ASX_HYDROXYL"/>
    <property type="match status" value="1"/>
</dbReference>
<dbReference type="InterPro" id="IPR009030">
    <property type="entry name" value="Growth_fac_rcpt_cys_sf"/>
</dbReference>
<organism evidence="12 13">
    <name type="scientific">Dictyostelium firmibasis</name>
    <dbReference type="NCBI Taxonomy" id="79012"/>
    <lineage>
        <taxon>Eukaryota</taxon>
        <taxon>Amoebozoa</taxon>
        <taxon>Evosea</taxon>
        <taxon>Eumycetozoa</taxon>
        <taxon>Dictyostelia</taxon>
        <taxon>Dictyosteliales</taxon>
        <taxon>Dictyosteliaceae</taxon>
        <taxon>Dictyostelium</taxon>
    </lineage>
</organism>
<dbReference type="InterPro" id="IPR002909">
    <property type="entry name" value="IPT_dom"/>
</dbReference>
<name>A0AAN7U3I5_9MYCE</name>
<dbReference type="PANTHER" id="PTHR24050:SF28">
    <property type="entry name" value="UROMODULIN-LIKE"/>
    <property type="match status" value="1"/>
</dbReference>
<dbReference type="EMBL" id="JAVFKY010000002">
    <property type="protein sequence ID" value="KAK5580541.1"/>
    <property type="molecule type" value="Genomic_DNA"/>
</dbReference>
<dbReference type="InterPro" id="IPR001881">
    <property type="entry name" value="EGF-like_Ca-bd_dom"/>
</dbReference>
<dbReference type="SUPFAM" id="SSF81296">
    <property type="entry name" value="E set domains"/>
    <property type="match status" value="3"/>
</dbReference>
<dbReference type="GO" id="GO:0005509">
    <property type="term" value="F:calcium ion binding"/>
    <property type="evidence" value="ECO:0007669"/>
    <property type="project" value="InterPro"/>
</dbReference>
<dbReference type="InterPro" id="IPR013783">
    <property type="entry name" value="Ig-like_fold"/>
</dbReference>
<dbReference type="CDD" id="cd00603">
    <property type="entry name" value="IPT_PCSR"/>
    <property type="match status" value="2"/>
</dbReference>
<dbReference type="AlphaFoldDB" id="A0AAN7U3I5"/>